<evidence type="ECO:0000256" key="1">
    <source>
        <dbReference type="ARBA" id="ARBA00004651"/>
    </source>
</evidence>
<dbReference type="STRING" id="766136.BHF68_06820"/>
<dbReference type="GO" id="GO:0005886">
    <property type="term" value="C:plasma membrane"/>
    <property type="evidence" value="ECO:0007669"/>
    <property type="project" value="UniProtKB-SubCell"/>
</dbReference>
<evidence type="ECO:0000256" key="4">
    <source>
        <dbReference type="ARBA" id="ARBA00022989"/>
    </source>
</evidence>
<dbReference type="EMBL" id="MIJE01000030">
    <property type="protein sequence ID" value="OEF96774.1"/>
    <property type="molecule type" value="Genomic_DNA"/>
</dbReference>
<sequence>MDNFHKNYKKVVVITAIIMLSVSVLWFFNPNPIYAGFVLGAAVSIINTYLLYRSVITVTEWKESDGNSLMRSSGMGWRVFFVIIAVIFADRVEGVSVFATVFGAFFAQIVAYIYFFINVYKTEYMKGGK</sequence>
<feature type="transmembrane region" description="Helical" evidence="6">
    <location>
        <begin position="12"/>
        <end position="28"/>
    </location>
</feature>
<comment type="subcellular location">
    <subcellularLocation>
        <location evidence="1">Cell membrane</location>
        <topology evidence="1">Multi-pass membrane protein</topology>
    </subcellularLocation>
</comment>
<evidence type="ECO:0008006" key="9">
    <source>
        <dbReference type="Google" id="ProtNLM"/>
    </source>
</evidence>
<dbReference type="OrthoDB" id="2355635at2"/>
<dbReference type="RefSeq" id="WP_069643357.1">
    <property type="nucleotide sequence ID" value="NZ_MIJE01000030.1"/>
</dbReference>
<keyword evidence="8" id="KW-1185">Reference proteome</keyword>
<gene>
    <name evidence="7" type="ORF">BHF68_06820</name>
</gene>
<dbReference type="Proteomes" id="UP000094296">
    <property type="component" value="Unassembled WGS sequence"/>
</dbReference>
<evidence type="ECO:0000256" key="5">
    <source>
        <dbReference type="ARBA" id="ARBA00023136"/>
    </source>
</evidence>
<organism evidence="7 8">
    <name type="scientific">Desulfuribacillus alkaliarsenatis</name>
    <dbReference type="NCBI Taxonomy" id="766136"/>
    <lineage>
        <taxon>Bacteria</taxon>
        <taxon>Bacillati</taxon>
        <taxon>Bacillota</taxon>
        <taxon>Desulfuribacillia</taxon>
        <taxon>Desulfuribacillales</taxon>
        <taxon>Desulfuribacillaceae</taxon>
        <taxon>Desulfuribacillus</taxon>
    </lineage>
</organism>
<reference evidence="7 8" key="1">
    <citation type="submission" date="2016-09" db="EMBL/GenBank/DDBJ databases">
        <title>Draft genome sequence for the type strain of Desulfuribacillus alkaliarsenatis AHT28, an obligately anaerobic, sulfidogenic bacterium isolated from Russian soda lake sediments.</title>
        <authorList>
            <person name="Abin C.A."/>
            <person name="Hollibaugh J.T."/>
        </authorList>
    </citation>
    <scope>NUCLEOTIDE SEQUENCE [LARGE SCALE GENOMIC DNA]</scope>
    <source>
        <strain evidence="7 8">AHT28</strain>
    </source>
</reference>
<name>A0A1E5G1J2_9FIRM</name>
<evidence type="ECO:0000256" key="3">
    <source>
        <dbReference type="ARBA" id="ARBA00022692"/>
    </source>
</evidence>
<keyword evidence="2" id="KW-1003">Cell membrane</keyword>
<evidence type="ECO:0000256" key="2">
    <source>
        <dbReference type="ARBA" id="ARBA00022475"/>
    </source>
</evidence>
<feature type="transmembrane region" description="Helical" evidence="6">
    <location>
        <begin position="73"/>
        <end position="89"/>
    </location>
</feature>
<evidence type="ECO:0000313" key="8">
    <source>
        <dbReference type="Proteomes" id="UP000094296"/>
    </source>
</evidence>
<keyword evidence="4 6" id="KW-1133">Transmembrane helix</keyword>
<evidence type="ECO:0000313" key="7">
    <source>
        <dbReference type="EMBL" id="OEF96774.1"/>
    </source>
</evidence>
<accession>A0A1E5G1J2</accession>
<evidence type="ECO:0000256" key="6">
    <source>
        <dbReference type="SAM" id="Phobius"/>
    </source>
</evidence>
<keyword evidence="5 6" id="KW-0472">Membrane</keyword>
<keyword evidence="3 6" id="KW-0812">Transmembrane</keyword>
<feature type="transmembrane region" description="Helical" evidence="6">
    <location>
        <begin position="95"/>
        <end position="117"/>
    </location>
</feature>
<comment type="caution">
    <text evidence="7">The sequence shown here is derived from an EMBL/GenBank/DDBJ whole genome shotgun (WGS) entry which is preliminary data.</text>
</comment>
<dbReference type="Pfam" id="PF03899">
    <property type="entry name" value="ATP-synt_I"/>
    <property type="match status" value="1"/>
</dbReference>
<feature type="transmembrane region" description="Helical" evidence="6">
    <location>
        <begin position="34"/>
        <end position="52"/>
    </location>
</feature>
<proteinExistence type="predicted"/>
<dbReference type="AlphaFoldDB" id="A0A1E5G1J2"/>
<dbReference type="InterPro" id="IPR005598">
    <property type="entry name" value="ATP_synth_I"/>
</dbReference>
<protein>
    <recommendedName>
        <fullName evidence="9">ATP synthase subunit I</fullName>
    </recommendedName>
</protein>